<dbReference type="AlphaFoldDB" id="A0A1A9V7J2"/>
<accession>A0A1A9V7J2</accession>
<dbReference type="EnsemblMetazoa" id="GAUT028419-RA">
    <property type="protein sequence ID" value="GAUT028419-PA"/>
    <property type="gene ID" value="GAUT028419"/>
</dbReference>
<proteinExistence type="predicted"/>
<keyword evidence="2" id="KW-1185">Reference proteome</keyword>
<sequence>MLSHGVRKRLEYVDFDPFRPVDSMTAFEREVQQIQKEVQRIHRDPLTRTFSGDGHPILFCGFLLPYFCESHLLRSATAVFIWIAPTDLLKVRRPIDAADRFNEIH</sequence>
<reference evidence="1" key="1">
    <citation type="submission" date="2020-05" db="UniProtKB">
        <authorList>
            <consortium name="EnsemblMetazoa"/>
        </authorList>
    </citation>
    <scope>IDENTIFICATION</scope>
    <source>
        <strain evidence="1">TTRI</strain>
    </source>
</reference>
<protein>
    <submittedName>
        <fullName evidence="1">Uncharacterized protein</fullName>
    </submittedName>
</protein>
<name>A0A1A9V7J2_GLOAU</name>
<organism evidence="1 2">
    <name type="scientific">Glossina austeni</name>
    <name type="common">Savannah tsetse fly</name>
    <dbReference type="NCBI Taxonomy" id="7395"/>
    <lineage>
        <taxon>Eukaryota</taxon>
        <taxon>Metazoa</taxon>
        <taxon>Ecdysozoa</taxon>
        <taxon>Arthropoda</taxon>
        <taxon>Hexapoda</taxon>
        <taxon>Insecta</taxon>
        <taxon>Pterygota</taxon>
        <taxon>Neoptera</taxon>
        <taxon>Endopterygota</taxon>
        <taxon>Diptera</taxon>
        <taxon>Brachycera</taxon>
        <taxon>Muscomorpha</taxon>
        <taxon>Hippoboscoidea</taxon>
        <taxon>Glossinidae</taxon>
        <taxon>Glossina</taxon>
    </lineage>
</organism>
<dbReference type="Proteomes" id="UP000078200">
    <property type="component" value="Unassembled WGS sequence"/>
</dbReference>
<evidence type="ECO:0000313" key="2">
    <source>
        <dbReference type="Proteomes" id="UP000078200"/>
    </source>
</evidence>
<evidence type="ECO:0000313" key="1">
    <source>
        <dbReference type="EnsemblMetazoa" id="GAUT028419-PA"/>
    </source>
</evidence>
<dbReference type="VEuPathDB" id="VectorBase:GAUT028419"/>